<feature type="region of interest" description="Disordered" evidence="1">
    <location>
        <begin position="1"/>
        <end position="26"/>
    </location>
</feature>
<organism evidence="2">
    <name type="scientific">uncultured Acetobacteraceae bacterium</name>
    <dbReference type="NCBI Taxonomy" id="169975"/>
    <lineage>
        <taxon>Bacteria</taxon>
        <taxon>Pseudomonadati</taxon>
        <taxon>Pseudomonadota</taxon>
        <taxon>Alphaproteobacteria</taxon>
        <taxon>Acetobacterales</taxon>
        <taxon>Acetobacteraceae</taxon>
        <taxon>environmental samples</taxon>
    </lineage>
</organism>
<feature type="compositionally biased region" description="Basic and acidic residues" evidence="1">
    <location>
        <begin position="66"/>
        <end position="78"/>
    </location>
</feature>
<feature type="non-terminal residue" evidence="2">
    <location>
        <position position="78"/>
    </location>
</feature>
<gene>
    <name evidence="2" type="ORF">AVDCRST_MAG04-886</name>
</gene>
<accession>A0A6J4HMB2</accession>
<feature type="non-terminal residue" evidence="2">
    <location>
        <position position="1"/>
    </location>
</feature>
<reference evidence="2" key="1">
    <citation type="submission" date="2020-02" db="EMBL/GenBank/DDBJ databases">
        <authorList>
            <person name="Meier V. D."/>
        </authorList>
    </citation>
    <scope>NUCLEOTIDE SEQUENCE</scope>
    <source>
        <strain evidence="2">AVDCRST_MAG04</strain>
    </source>
</reference>
<protein>
    <submittedName>
        <fullName evidence="2">Uncharacterized protein</fullName>
    </submittedName>
</protein>
<evidence type="ECO:0000256" key="1">
    <source>
        <dbReference type="SAM" id="MobiDB-lite"/>
    </source>
</evidence>
<dbReference type="EMBL" id="CADCTL010000069">
    <property type="protein sequence ID" value="CAA9226310.1"/>
    <property type="molecule type" value="Genomic_DNA"/>
</dbReference>
<feature type="region of interest" description="Disordered" evidence="1">
    <location>
        <begin position="49"/>
        <end position="78"/>
    </location>
</feature>
<sequence>CVVRRPEARPGGAPPSAPRGPTGHPVLVQRLRGRSCVPRWALWGSARAAGTEKLQSTRRHPSLGHSSERPCARGGRES</sequence>
<name>A0A6J4HMB2_9PROT</name>
<proteinExistence type="predicted"/>
<evidence type="ECO:0000313" key="2">
    <source>
        <dbReference type="EMBL" id="CAA9226310.1"/>
    </source>
</evidence>
<dbReference type="AlphaFoldDB" id="A0A6J4HMB2"/>